<dbReference type="EC" id="3.4.13.-" evidence="9"/>
<evidence type="ECO:0000256" key="5">
    <source>
        <dbReference type="ARBA" id="ARBA00022801"/>
    </source>
</evidence>
<comment type="cofactor">
    <cofactor evidence="1">
        <name>Zn(2+)</name>
        <dbReference type="ChEBI" id="CHEBI:29105"/>
    </cofactor>
</comment>
<comment type="similarity">
    <text evidence="2">Belongs to the peptidase M20A family.</text>
</comment>
<dbReference type="PANTHER" id="PTHR43808">
    <property type="entry name" value="ACETYLORNITHINE DEACETYLASE"/>
    <property type="match status" value="1"/>
</dbReference>
<evidence type="ECO:0000256" key="2">
    <source>
        <dbReference type="ARBA" id="ARBA00006247"/>
    </source>
</evidence>
<name>A0A9D2G6R4_9FIRM</name>
<dbReference type="Gene3D" id="3.40.630.10">
    <property type="entry name" value="Zn peptidases"/>
    <property type="match status" value="1"/>
</dbReference>
<dbReference type="AlphaFoldDB" id="A0A9D2G6R4"/>
<gene>
    <name evidence="9" type="ORF">H9964_07195</name>
</gene>
<dbReference type="SUPFAM" id="SSF55031">
    <property type="entry name" value="Bacterial exopeptidase dimerisation domain"/>
    <property type="match status" value="1"/>
</dbReference>
<dbReference type="GO" id="GO:0008237">
    <property type="term" value="F:metallopeptidase activity"/>
    <property type="evidence" value="ECO:0007669"/>
    <property type="project" value="UniProtKB-KW"/>
</dbReference>
<dbReference type="InterPro" id="IPR050072">
    <property type="entry name" value="Peptidase_M20A"/>
</dbReference>
<keyword evidence="3" id="KW-0645">Protease</keyword>
<comment type="caution">
    <text evidence="9">The sequence shown here is derived from an EMBL/GenBank/DDBJ whole genome shotgun (WGS) entry which is preliminary data.</text>
</comment>
<evidence type="ECO:0000256" key="4">
    <source>
        <dbReference type="ARBA" id="ARBA00022723"/>
    </source>
</evidence>
<dbReference type="GO" id="GO:0006526">
    <property type="term" value="P:L-arginine biosynthetic process"/>
    <property type="evidence" value="ECO:0007669"/>
    <property type="project" value="TreeGrafter"/>
</dbReference>
<evidence type="ECO:0000256" key="7">
    <source>
        <dbReference type="ARBA" id="ARBA00022997"/>
    </source>
</evidence>
<dbReference type="NCBIfam" id="TIGR01887">
    <property type="entry name" value="dipeptidaselike"/>
    <property type="match status" value="1"/>
</dbReference>
<dbReference type="PANTHER" id="PTHR43808:SF31">
    <property type="entry name" value="N-ACETYL-L-CITRULLINE DEACETYLASE"/>
    <property type="match status" value="1"/>
</dbReference>
<sequence>MERYQEEAVRAISDLVKTNSALAKGTPKTPFGEGAAKCLADFLALAAGMGFETHNYDNYVGEVIFGEGEEFAILCHLDVVPAGEGWTHDPFGGEISDGKIWGRGTTDDKGPAVCALYALKALKDEGFVPGKKIKLIVGCNEECGWRCIEHYNEVAHMPETGFSPDADFPVIYAEKGILQLRFHFVFDRAPFLYMQGGSAPNMVCSYCEVLPRSIQIPKAESFGLKIKGKKLICIGKSAHGSTPELGENAMLPLLKYFEHIPEIKNVIDCLFRDKYGLTKFEDETGRLTMSPNVVKFRKGQLQIVVDIRYPASIPYEEIIAAVNKMGLLYETINFQPPLYHAKDSALVKTLAEVYEECTGQKAEPVAIGGGTYARALKNGVGFGPEFPGDPALAHQPDEYISVERVGLLIDIYKKAVERLTK</sequence>
<dbReference type="PROSITE" id="PS00759">
    <property type="entry name" value="ARGE_DAPE_CPG2_2"/>
    <property type="match status" value="1"/>
</dbReference>
<dbReference type="InterPro" id="IPR010964">
    <property type="entry name" value="M20A_pepV-rel"/>
</dbReference>
<evidence type="ECO:0000256" key="3">
    <source>
        <dbReference type="ARBA" id="ARBA00022670"/>
    </source>
</evidence>
<keyword evidence="6" id="KW-0862">Zinc</keyword>
<keyword evidence="8" id="KW-0482">Metalloprotease</keyword>
<protein>
    <submittedName>
        <fullName evidence="9">Sapep family Mn(2+)-dependent dipeptidase</fullName>
        <ecNumber evidence="9">3.4.13.-</ecNumber>
    </submittedName>
</protein>
<proteinExistence type="inferred from homology"/>
<dbReference type="EMBL" id="DXBB01000104">
    <property type="protein sequence ID" value="HIZ73350.1"/>
    <property type="molecule type" value="Genomic_DNA"/>
</dbReference>
<dbReference type="InterPro" id="IPR036264">
    <property type="entry name" value="Bact_exopeptidase_dim_dom"/>
</dbReference>
<evidence type="ECO:0000256" key="1">
    <source>
        <dbReference type="ARBA" id="ARBA00001947"/>
    </source>
</evidence>
<dbReference type="GO" id="GO:0008777">
    <property type="term" value="F:acetylornithine deacetylase activity"/>
    <property type="evidence" value="ECO:0007669"/>
    <property type="project" value="TreeGrafter"/>
</dbReference>
<keyword evidence="5 9" id="KW-0378">Hydrolase</keyword>
<keyword evidence="7 9" id="KW-0224">Dipeptidase</keyword>
<evidence type="ECO:0000256" key="8">
    <source>
        <dbReference type="ARBA" id="ARBA00023049"/>
    </source>
</evidence>
<dbReference type="GO" id="GO:0016805">
    <property type="term" value="F:dipeptidase activity"/>
    <property type="evidence" value="ECO:0007669"/>
    <property type="project" value="UniProtKB-KW"/>
</dbReference>
<dbReference type="GO" id="GO:0008270">
    <property type="term" value="F:zinc ion binding"/>
    <property type="evidence" value="ECO:0007669"/>
    <property type="project" value="InterPro"/>
</dbReference>
<dbReference type="Proteomes" id="UP000824102">
    <property type="component" value="Unassembled WGS sequence"/>
</dbReference>
<reference evidence="9" key="1">
    <citation type="journal article" date="2021" name="PeerJ">
        <title>Extensive microbial diversity within the chicken gut microbiome revealed by metagenomics and culture.</title>
        <authorList>
            <person name="Gilroy R."/>
            <person name="Ravi A."/>
            <person name="Getino M."/>
            <person name="Pursley I."/>
            <person name="Horton D.L."/>
            <person name="Alikhan N.F."/>
            <person name="Baker D."/>
            <person name="Gharbi K."/>
            <person name="Hall N."/>
            <person name="Watson M."/>
            <person name="Adriaenssens E.M."/>
            <person name="Foster-Nyarko E."/>
            <person name="Jarju S."/>
            <person name="Secka A."/>
            <person name="Antonio M."/>
            <person name="Oren A."/>
            <person name="Chaudhuri R.R."/>
            <person name="La Ragione R."/>
            <person name="Hildebrand F."/>
            <person name="Pallen M.J."/>
        </authorList>
    </citation>
    <scope>NUCLEOTIDE SEQUENCE</scope>
    <source>
        <strain evidence="9">ChiW7-2402</strain>
    </source>
</reference>
<evidence type="ECO:0000256" key="6">
    <source>
        <dbReference type="ARBA" id="ARBA00022833"/>
    </source>
</evidence>
<dbReference type="InterPro" id="IPR001261">
    <property type="entry name" value="ArgE/DapE_CS"/>
</dbReference>
<dbReference type="GO" id="GO:0006508">
    <property type="term" value="P:proteolysis"/>
    <property type="evidence" value="ECO:0007669"/>
    <property type="project" value="UniProtKB-KW"/>
</dbReference>
<organism evidence="9 10">
    <name type="scientific">Candidatus Gallimonas intestinavium</name>
    <dbReference type="NCBI Taxonomy" id="2838603"/>
    <lineage>
        <taxon>Bacteria</taxon>
        <taxon>Bacillati</taxon>
        <taxon>Bacillota</taxon>
        <taxon>Clostridia</taxon>
        <taxon>Candidatus Gallimonas</taxon>
    </lineage>
</organism>
<dbReference type="InterPro" id="IPR002933">
    <property type="entry name" value="Peptidase_M20"/>
</dbReference>
<accession>A0A9D2G6R4</accession>
<evidence type="ECO:0000313" key="10">
    <source>
        <dbReference type="Proteomes" id="UP000824102"/>
    </source>
</evidence>
<dbReference type="SUPFAM" id="SSF53187">
    <property type="entry name" value="Zn-dependent exopeptidases"/>
    <property type="match status" value="1"/>
</dbReference>
<evidence type="ECO:0000313" key="9">
    <source>
        <dbReference type="EMBL" id="HIZ73350.1"/>
    </source>
</evidence>
<keyword evidence="4" id="KW-0479">Metal-binding</keyword>
<reference evidence="9" key="2">
    <citation type="submission" date="2021-04" db="EMBL/GenBank/DDBJ databases">
        <authorList>
            <person name="Gilroy R."/>
        </authorList>
    </citation>
    <scope>NUCLEOTIDE SEQUENCE</scope>
    <source>
        <strain evidence="9">ChiW7-2402</strain>
    </source>
</reference>
<dbReference type="Gene3D" id="3.30.70.360">
    <property type="match status" value="2"/>
</dbReference>
<dbReference type="Pfam" id="PF01546">
    <property type="entry name" value="Peptidase_M20"/>
    <property type="match status" value="1"/>
</dbReference>